<protein>
    <submittedName>
        <fullName evidence="1">Uncharacterized protein</fullName>
    </submittedName>
</protein>
<dbReference type="Proteomes" id="UP001208649">
    <property type="component" value="Unassembled WGS sequence"/>
</dbReference>
<name>A0ABT2W220_9FLAO</name>
<accession>A0ABT2W220</accession>
<evidence type="ECO:0000313" key="1">
    <source>
        <dbReference type="EMBL" id="MCU7616272.1"/>
    </source>
</evidence>
<gene>
    <name evidence="1" type="ORF">NZ698_03615</name>
</gene>
<dbReference type="RefSeq" id="WP_263001724.1">
    <property type="nucleotide sequence ID" value="NZ_JAOTEM010000001.1"/>
</dbReference>
<keyword evidence="2" id="KW-1185">Reference proteome</keyword>
<comment type="caution">
    <text evidence="1">The sequence shown here is derived from an EMBL/GenBank/DDBJ whole genome shotgun (WGS) entry which is preliminary data.</text>
</comment>
<proteinExistence type="predicted"/>
<dbReference type="EMBL" id="JAOTEM010000001">
    <property type="protein sequence ID" value="MCU7616272.1"/>
    <property type="molecule type" value="Genomic_DNA"/>
</dbReference>
<evidence type="ECO:0000313" key="2">
    <source>
        <dbReference type="Proteomes" id="UP001208649"/>
    </source>
</evidence>
<sequence>MMNYKDAVIRAKKLNEYAKEFRHENVQYIIVPADHQEMQTFLNDFYRSHNEQSELNCEEYCTNGSYLVYRIDNLPENKREVAGSISHPVP</sequence>
<organism evidence="1 2">
    <name type="scientific">Chryseobacterium edaphi</name>
    <dbReference type="NCBI Taxonomy" id="2976532"/>
    <lineage>
        <taxon>Bacteria</taxon>
        <taxon>Pseudomonadati</taxon>
        <taxon>Bacteroidota</taxon>
        <taxon>Flavobacteriia</taxon>
        <taxon>Flavobacteriales</taxon>
        <taxon>Weeksellaceae</taxon>
        <taxon>Chryseobacterium group</taxon>
        <taxon>Chryseobacterium</taxon>
    </lineage>
</organism>
<reference evidence="2" key="1">
    <citation type="submission" date="2023-07" db="EMBL/GenBank/DDBJ databases">
        <title>Chryseobacterium sp. strain PBS4-4 Genome sequencing and assembly.</title>
        <authorList>
            <person name="Jung Y."/>
        </authorList>
    </citation>
    <scope>NUCLEOTIDE SEQUENCE [LARGE SCALE GENOMIC DNA]</scope>
    <source>
        <strain evidence="2">PBS4-4</strain>
    </source>
</reference>